<dbReference type="AlphaFoldDB" id="A0A8J5LVH1"/>
<dbReference type="NCBIfam" id="TIGR01614">
    <property type="entry name" value="PME_inhib"/>
    <property type="match status" value="1"/>
</dbReference>
<dbReference type="InterPro" id="IPR051955">
    <property type="entry name" value="PME_Inhibitor"/>
</dbReference>
<evidence type="ECO:0000256" key="1">
    <source>
        <dbReference type="SAM" id="SignalP"/>
    </source>
</evidence>
<protein>
    <recommendedName>
        <fullName evidence="2">Pectinesterase inhibitor domain-containing protein</fullName>
    </recommendedName>
</protein>
<feature type="chain" id="PRO_5035189005" description="Pectinesterase inhibitor domain-containing protein" evidence="1">
    <location>
        <begin position="23"/>
        <end position="178"/>
    </location>
</feature>
<dbReference type="SMART" id="SM00856">
    <property type="entry name" value="PMEI"/>
    <property type="match status" value="1"/>
</dbReference>
<dbReference type="OrthoDB" id="770764at2759"/>
<name>A0A8J5LVH1_ZINOF</name>
<gene>
    <name evidence="3" type="ORF">ZIOFF_001974</name>
</gene>
<reference evidence="3 4" key="1">
    <citation type="submission" date="2020-08" db="EMBL/GenBank/DDBJ databases">
        <title>Plant Genome Project.</title>
        <authorList>
            <person name="Zhang R.-G."/>
        </authorList>
    </citation>
    <scope>NUCLEOTIDE SEQUENCE [LARGE SCALE GENOMIC DNA]</scope>
    <source>
        <tissue evidence="3">Rhizome</tissue>
    </source>
</reference>
<dbReference type="PANTHER" id="PTHR31080">
    <property type="entry name" value="PECTINESTERASE INHIBITOR-LIKE"/>
    <property type="match status" value="1"/>
</dbReference>
<keyword evidence="4" id="KW-1185">Reference proteome</keyword>
<organism evidence="3 4">
    <name type="scientific">Zingiber officinale</name>
    <name type="common">Ginger</name>
    <name type="synonym">Amomum zingiber</name>
    <dbReference type="NCBI Taxonomy" id="94328"/>
    <lineage>
        <taxon>Eukaryota</taxon>
        <taxon>Viridiplantae</taxon>
        <taxon>Streptophyta</taxon>
        <taxon>Embryophyta</taxon>
        <taxon>Tracheophyta</taxon>
        <taxon>Spermatophyta</taxon>
        <taxon>Magnoliopsida</taxon>
        <taxon>Liliopsida</taxon>
        <taxon>Zingiberales</taxon>
        <taxon>Zingiberaceae</taxon>
        <taxon>Zingiber</taxon>
    </lineage>
</organism>
<dbReference type="EMBL" id="JACMSC010000001">
    <property type="protein sequence ID" value="KAG6536898.1"/>
    <property type="molecule type" value="Genomic_DNA"/>
</dbReference>
<evidence type="ECO:0000259" key="2">
    <source>
        <dbReference type="SMART" id="SM00856"/>
    </source>
</evidence>
<dbReference type="Proteomes" id="UP000734854">
    <property type="component" value="Unassembled WGS sequence"/>
</dbReference>
<feature type="domain" description="Pectinesterase inhibitor" evidence="2">
    <location>
        <begin position="32"/>
        <end position="173"/>
    </location>
</feature>
<evidence type="ECO:0000313" key="4">
    <source>
        <dbReference type="Proteomes" id="UP000734854"/>
    </source>
</evidence>
<dbReference type="GO" id="GO:0004857">
    <property type="term" value="F:enzyme inhibitor activity"/>
    <property type="evidence" value="ECO:0007669"/>
    <property type="project" value="InterPro"/>
</dbReference>
<feature type="signal peptide" evidence="1">
    <location>
        <begin position="1"/>
        <end position="22"/>
    </location>
</feature>
<comment type="caution">
    <text evidence="3">The sequence shown here is derived from an EMBL/GenBank/DDBJ whole genome shotgun (WGS) entry which is preliminary data.</text>
</comment>
<proteinExistence type="predicted"/>
<sequence>MSKLLALPTLLLLLLASTAVDARVIKRMQHRRALFDVAAACKTTSYPLLCQSLPADSASLKDLTSTVVSAAADKAKEAQDEAAKLMAEPETSNTVSQSLGVCRANFDSAVDSLRGAAKNLKEAASHADLMSNLSAATAFVETCNDAFAERGLKSPVAKTTELLGKLVSNCLDLGSALQ</sequence>
<dbReference type="PANTHER" id="PTHR31080:SF274">
    <property type="entry name" value="PECTINESTERASE_PECTINESTERASE INHIBITOR 26"/>
    <property type="match status" value="1"/>
</dbReference>
<dbReference type="Pfam" id="PF04043">
    <property type="entry name" value="PMEI"/>
    <property type="match status" value="1"/>
</dbReference>
<accession>A0A8J5LVH1</accession>
<keyword evidence="1" id="KW-0732">Signal</keyword>
<dbReference type="CDD" id="cd15800">
    <property type="entry name" value="PMEI-like_2"/>
    <property type="match status" value="1"/>
</dbReference>
<dbReference type="InterPro" id="IPR006501">
    <property type="entry name" value="Pectinesterase_inhib_dom"/>
</dbReference>
<evidence type="ECO:0000313" key="3">
    <source>
        <dbReference type="EMBL" id="KAG6536898.1"/>
    </source>
</evidence>